<name>A0A0G4EVJ1_VITBC</name>
<protein>
    <submittedName>
        <fullName evidence="2">Uncharacterized protein</fullName>
    </submittedName>
</protein>
<dbReference type="EMBL" id="CDMY01000323">
    <property type="protein sequence ID" value="CEM02298.1"/>
    <property type="molecule type" value="Genomic_DNA"/>
</dbReference>
<reference evidence="2 3" key="1">
    <citation type="submission" date="2014-11" db="EMBL/GenBank/DDBJ databases">
        <authorList>
            <person name="Zhu J."/>
            <person name="Qi W."/>
            <person name="Song R."/>
        </authorList>
    </citation>
    <scope>NUCLEOTIDE SEQUENCE [LARGE SCALE GENOMIC DNA]</scope>
</reference>
<sequence length="112" mass="12544">MSLIEETVERYRDALSTTNRLMSEKPHDLMRRRSTEDLSGGKVLFSPDVKPVLVSITQQGKGGFPFLNYLFVTPCFVGGQTFLLLLMCDASEVRRMGGHSQHSPTVNARLVE</sequence>
<accession>A0A0G4EVJ1</accession>
<keyword evidence="1" id="KW-0812">Transmembrane</keyword>
<feature type="transmembrane region" description="Helical" evidence="1">
    <location>
        <begin position="66"/>
        <end position="86"/>
    </location>
</feature>
<evidence type="ECO:0000256" key="1">
    <source>
        <dbReference type="SAM" id="Phobius"/>
    </source>
</evidence>
<dbReference type="InParanoid" id="A0A0G4EVJ1"/>
<keyword evidence="1" id="KW-1133">Transmembrane helix</keyword>
<organism evidence="2 3">
    <name type="scientific">Vitrella brassicaformis (strain CCMP3155)</name>
    <dbReference type="NCBI Taxonomy" id="1169540"/>
    <lineage>
        <taxon>Eukaryota</taxon>
        <taxon>Sar</taxon>
        <taxon>Alveolata</taxon>
        <taxon>Colpodellida</taxon>
        <taxon>Vitrellaceae</taxon>
        <taxon>Vitrella</taxon>
    </lineage>
</organism>
<proteinExistence type="predicted"/>
<evidence type="ECO:0000313" key="3">
    <source>
        <dbReference type="Proteomes" id="UP000041254"/>
    </source>
</evidence>
<dbReference type="Proteomes" id="UP000041254">
    <property type="component" value="Unassembled WGS sequence"/>
</dbReference>
<keyword evidence="3" id="KW-1185">Reference proteome</keyword>
<dbReference type="AlphaFoldDB" id="A0A0G4EVJ1"/>
<dbReference type="VEuPathDB" id="CryptoDB:Vbra_5410"/>
<gene>
    <name evidence="2" type="ORF">Vbra_5410</name>
</gene>
<keyword evidence="1" id="KW-0472">Membrane</keyword>
<evidence type="ECO:0000313" key="2">
    <source>
        <dbReference type="EMBL" id="CEM02298.1"/>
    </source>
</evidence>